<organism evidence="3 4">
    <name type="scientific">Natronococcus pandeyae</name>
    <dbReference type="NCBI Taxonomy" id="2055836"/>
    <lineage>
        <taxon>Archaea</taxon>
        <taxon>Methanobacteriati</taxon>
        <taxon>Methanobacteriota</taxon>
        <taxon>Stenosarchaea group</taxon>
        <taxon>Halobacteria</taxon>
        <taxon>Halobacteriales</taxon>
        <taxon>Natrialbaceae</taxon>
        <taxon>Natronococcus</taxon>
    </lineage>
</organism>
<dbReference type="InterPro" id="IPR011991">
    <property type="entry name" value="ArsR-like_HTH"/>
</dbReference>
<keyword evidence="4" id="KW-1185">Reference proteome</keyword>
<dbReference type="InterPro" id="IPR055775">
    <property type="entry name" value="DUF7351"/>
</dbReference>
<comment type="caution">
    <text evidence="3">The sequence shown here is derived from an EMBL/GenBank/DDBJ whole genome shotgun (WGS) entry which is preliminary data.</text>
</comment>
<sequence>MTSRNEARIDQDVVEAIGALGNRTRLEILLALAEAEREQQEQWLRMSFTELYDAVDVESTSQFSYHLDQLAGQFVAETPDGYRLTYGGDKIVRTILSGLYESTETFDDADVDGICVFCEESALVALVDEERFVVRCDSCESTLLTDLLPRSQTRHRSASEIVDSVGYRIWGTATLVRGSVCPECYGQVDTTVDAHHHDGRTLYTLEHTCPECWLVIHLPIEVVAAFHPAAVGFFWNHGISLLDLPLWEFFEFLVTDAVTTDVATVDPLEATVVIALDGETLRLEVDDALRVTPAPVDGG</sequence>
<feature type="domain" description="DUF7347" evidence="1">
    <location>
        <begin position="15"/>
        <end position="95"/>
    </location>
</feature>
<evidence type="ECO:0000313" key="4">
    <source>
        <dbReference type="Proteomes" id="UP000766904"/>
    </source>
</evidence>
<dbReference type="AlphaFoldDB" id="A0A8J8TPT2"/>
<feature type="domain" description="DUF7351" evidence="2">
    <location>
        <begin position="112"/>
        <end position="291"/>
    </location>
</feature>
<dbReference type="Pfam" id="PF24042">
    <property type="entry name" value="DUF7351"/>
    <property type="match status" value="1"/>
</dbReference>
<proteinExistence type="predicted"/>
<dbReference type="CDD" id="cd00090">
    <property type="entry name" value="HTH_ARSR"/>
    <property type="match status" value="1"/>
</dbReference>
<evidence type="ECO:0000313" key="3">
    <source>
        <dbReference type="EMBL" id="TYL38106.1"/>
    </source>
</evidence>
<dbReference type="InterPro" id="IPR036388">
    <property type="entry name" value="WH-like_DNA-bd_sf"/>
</dbReference>
<dbReference type="RefSeq" id="WP_148858415.1">
    <property type="nucleotide sequence ID" value="NZ_PHNJ01000006.1"/>
</dbReference>
<dbReference type="InterPro" id="IPR036390">
    <property type="entry name" value="WH_DNA-bd_sf"/>
</dbReference>
<evidence type="ECO:0000259" key="1">
    <source>
        <dbReference type="Pfam" id="PF24038"/>
    </source>
</evidence>
<dbReference type="EMBL" id="PHNJ01000006">
    <property type="protein sequence ID" value="TYL38106.1"/>
    <property type="molecule type" value="Genomic_DNA"/>
</dbReference>
<dbReference type="InterPro" id="IPR055771">
    <property type="entry name" value="DUF7347"/>
</dbReference>
<name>A0A8J8TPT2_9EURY</name>
<dbReference type="SUPFAM" id="SSF46785">
    <property type="entry name" value="Winged helix' DNA-binding domain"/>
    <property type="match status" value="1"/>
</dbReference>
<dbReference type="Pfam" id="PF24038">
    <property type="entry name" value="DUF7347"/>
    <property type="match status" value="1"/>
</dbReference>
<dbReference type="OrthoDB" id="8482at2157"/>
<dbReference type="Gene3D" id="1.10.10.10">
    <property type="entry name" value="Winged helix-like DNA-binding domain superfamily/Winged helix DNA-binding domain"/>
    <property type="match status" value="1"/>
</dbReference>
<reference evidence="3" key="1">
    <citation type="submission" date="2017-11" db="EMBL/GenBank/DDBJ databases">
        <authorList>
            <person name="Kajale S.C."/>
            <person name="Sharma A."/>
        </authorList>
    </citation>
    <scope>NUCLEOTIDE SEQUENCE</scope>
    <source>
        <strain evidence="3">LS1_42</strain>
    </source>
</reference>
<protein>
    <submittedName>
        <fullName evidence="3">ArsR family transcriptional regulator</fullName>
    </submittedName>
</protein>
<dbReference type="Proteomes" id="UP000766904">
    <property type="component" value="Unassembled WGS sequence"/>
</dbReference>
<gene>
    <name evidence="3" type="ORF">CV102_12930</name>
</gene>
<accession>A0A8J8TPT2</accession>
<evidence type="ECO:0000259" key="2">
    <source>
        <dbReference type="Pfam" id="PF24042"/>
    </source>
</evidence>